<dbReference type="STRING" id="1640674.SAMN05216323_101733"/>
<dbReference type="InterPro" id="IPR000792">
    <property type="entry name" value="Tscrpt_reg_LuxR_C"/>
</dbReference>
<keyword evidence="3" id="KW-0804">Transcription</keyword>
<name>A0A1G6IUU7_9BACT</name>
<dbReference type="OrthoDB" id="9797341at2"/>
<evidence type="ECO:0000313" key="6">
    <source>
        <dbReference type="Proteomes" id="UP000199452"/>
    </source>
</evidence>
<dbReference type="AlphaFoldDB" id="A0A1G6IUU7"/>
<evidence type="ECO:0000259" key="4">
    <source>
        <dbReference type="PROSITE" id="PS50043"/>
    </source>
</evidence>
<keyword evidence="1" id="KW-0805">Transcription regulation</keyword>
<dbReference type="Gene3D" id="1.10.10.10">
    <property type="entry name" value="Winged helix-like DNA-binding domain superfamily/Winged helix DNA-binding domain"/>
    <property type="match status" value="1"/>
</dbReference>
<dbReference type="PANTHER" id="PTHR44688:SF16">
    <property type="entry name" value="DNA-BINDING TRANSCRIPTIONAL ACTIVATOR DEVR_DOSR"/>
    <property type="match status" value="1"/>
</dbReference>
<dbReference type="PANTHER" id="PTHR44688">
    <property type="entry name" value="DNA-BINDING TRANSCRIPTIONAL ACTIVATOR DEVR_DOSR"/>
    <property type="match status" value="1"/>
</dbReference>
<dbReference type="PRINTS" id="PR00038">
    <property type="entry name" value="HTHLUXR"/>
</dbReference>
<dbReference type="EMBL" id="FMYP01000017">
    <property type="protein sequence ID" value="SDC10193.1"/>
    <property type="molecule type" value="Genomic_DNA"/>
</dbReference>
<organism evidence="5 6">
    <name type="scientific">Williamwhitmania taraxaci</name>
    <dbReference type="NCBI Taxonomy" id="1640674"/>
    <lineage>
        <taxon>Bacteria</taxon>
        <taxon>Pseudomonadati</taxon>
        <taxon>Bacteroidota</taxon>
        <taxon>Bacteroidia</taxon>
        <taxon>Bacteroidales</taxon>
        <taxon>Williamwhitmaniaceae</taxon>
        <taxon>Williamwhitmania</taxon>
    </lineage>
</organism>
<accession>A0A1G6IUU7</accession>
<dbReference type="Pfam" id="PF00196">
    <property type="entry name" value="GerE"/>
    <property type="match status" value="1"/>
</dbReference>
<dbReference type="InterPro" id="IPR036388">
    <property type="entry name" value="WH-like_DNA-bd_sf"/>
</dbReference>
<evidence type="ECO:0000313" key="5">
    <source>
        <dbReference type="EMBL" id="SDC10193.1"/>
    </source>
</evidence>
<dbReference type="PROSITE" id="PS50043">
    <property type="entry name" value="HTH_LUXR_2"/>
    <property type="match status" value="1"/>
</dbReference>
<feature type="domain" description="HTH luxR-type" evidence="4">
    <location>
        <begin position="125"/>
        <end position="190"/>
    </location>
</feature>
<dbReference type="CDD" id="cd06170">
    <property type="entry name" value="LuxR_C_like"/>
    <property type="match status" value="1"/>
</dbReference>
<evidence type="ECO:0000256" key="2">
    <source>
        <dbReference type="ARBA" id="ARBA00023125"/>
    </source>
</evidence>
<protein>
    <submittedName>
        <fullName evidence="5">DNA-binding response regulator, NarL/FixJ family, contains REC and HTH domains</fullName>
    </submittedName>
</protein>
<reference evidence="5 6" key="1">
    <citation type="submission" date="2016-09" db="EMBL/GenBank/DDBJ databases">
        <authorList>
            <person name="Capua I."/>
            <person name="De Benedictis P."/>
            <person name="Joannis T."/>
            <person name="Lombin L.H."/>
            <person name="Cattoli G."/>
        </authorList>
    </citation>
    <scope>NUCLEOTIDE SEQUENCE [LARGE SCALE GENOMIC DNA]</scope>
    <source>
        <strain evidence="5 6">A7P-90m</strain>
    </source>
</reference>
<dbReference type="InterPro" id="IPR016032">
    <property type="entry name" value="Sig_transdc_resp-reg_C-effctor"/>
</dbReference>
<sequence length="198" mass="22043">MKRVTFVVADPSYLIRRGLVSTIEEIGNTSVLREVDDCERIVKAVVDLRPDYLIFNPSLLPTGAVSLRCLFGQSCETRFVALLSGNHDFEYASQVSCIVHLHDGKSSIIQIVKGMIGIHYKEMDVELPIGELTPKELMIVRDVSLGLPNKEIADKNFISIHTVITHRKNITRKLGIKSASGLTVYAILNKLIDIEDVP</sequence>
<keyword evidence="6" id="KW-1185">Reference proteome</keyword>
<dbReference type="Proteomes" id="UP000199452">
    <property type="component" value="Unassembled WGS sequence"/>
</dbReference>
<dbReference type="RefSeq" id="WP_092437082.1">
    <property type="nucleotide sequence ID" value="NZ_FMYP01000017.1"/>
</dbReference>
<dbReference type="SMART" id="SM00421">
    <property type="entry name" value="HTH_LUXR"/>
    <property type="match status" value="1"/>
</dbReference>
<gene>
    <name evidence="5" type="ORF">SAMN05216323_101733</name>
</gene>
<dbReference type="SUPFAM" id="SSF46894">
    <property type="entry name" value="C-terminal effector domain of the bipartite response regulators"/>
    <property type="match status" value="1"/>
</dbReference>
<proteinExistence type="predicted"/>
<dbReference type="GO" id="GO:0003677">
    <property type="term" value="F:DNA binding"/>
    <property type="evidence" value="ECO:0007669"/>
    <property type="project" value="UniProtKB-KW"/>
</dbReference>
<dbReference type="GO" id="GO:0006355">
    <property type="term" value="P:regulation of DNA-templated transcription"/>
    <property type="evidence" value="ECO:0007669"/>
    <property type="project" value="InterPro"/>
</dbReference>
<evidence type="ECO:0000256" key="1">
    <source>
        <dbReference type="ARBA" id="ARBA00023015"/>
    </source>
</evidence>
<evidence type="ECO:0000256" key="3">
    <source>
        <dbReference type="ARBA" id="ARBA00023163"/>
    </source>
</evidence>
<keyword evidence="2 5" id="KW-0238">DNA-binding</keyword>